<reference evidence="4 5" key="2">
    <citation type="journal article" date="2024" name="Int. J. Syst. Evol. Microbiol.">
        <title>Proposal of Lactobacillus amylovorus subsp. animalis subsp. nov. and an emended description of Lactobacillus amylovorus.</title>
        <authorList>
            <person name="Yamane K."/>
            <person name="Tanizawa Y."/>
            <person name="Kobayashi H."/>
            <person name="Kamizono T."/>
            <person name="Kojima Y."/>
            <person name="Takagi H."/>
            <person name="Tohno M."/>
        </authorList>
    </citation>
    <scope>NUCLEOTIDE SEQUENCE [LARGE SCALE GENOMIC DNA]</scope>
    <source>
        <strain evidence="3 4">BF125</strain>
        <strain evidence="2 5">BF186</strain>
    </source>
</reference>
<proteinExistence type="predicted"/>
<dbReference type="AlphaFoldDB" id="A0ABD0C5K4"/>
<sequence length="235" mass="26432">MTPAGKILYDRSIEILNLLETTKNEVAEANYPKLRVGVSPIVGKIYLAKILTELSKEKLNHNIEITEAGSNDLSYKLENGEIDIALINSLSPINNNHCQSKLLRTNSVKLIVSKQHPLARFDSIDFSNLKDQKFITMNHGFIHRVLLDRYCQVAQTHPPVAYETDNISILLELVKENLGIALVTELAPKGENGIKTINITGVPTLNTYTFIQLRNDVHLTTIQQKILNIINRIKI</sequence>
<dbReference type="PANTHER" id="PTHR30419:SF8">
    <property type="entry name" value="NITROGEN ASSIMILATION TRANSCRIPTIONAL ACTIVATOR-RELATED"/>
    <property type="match status" value="1"/>
</dbReference>
<dbReference type="RefSeq" id="WP_338188722.1">
    <property type="nucleotide sequence ID" value="NZ_BTFQ01000070.1"/>
</dbReference>
<reference evidence="2" key="1">
    <citation type="submission" date="2023-06" db="EMBL/GenBank/DDBJ databases">
        <authorList>
            <person name="Tohno M."/>
            <person name="Tanizawa Y."/>
        </authorList>
    </citation>
    <scope>NUCLEOTIDE SEQUENCE</scope>
    <source>
        <strain evidence="3">BF125</strain>
        <strain evidence="2">BF186</strain>
    </source>
</reference>
<comment type="caution">
    <text evidence="2">The sequence shown here is derived from an EMBL/GenBank/DDBJ whole genome shotgun (WGS) entry which is preliminary data.</text>
</comment>
<feature type="domain" description="LysR substrate-binding" evidence="1">
    <location>
        <begin position="33"/>
        <end position="209"/>
    </location>
</feature>
<evidence type="ECO:0000313" key="3">
    <source>
        <dbReference type="EMBL" id="GMM16547.1"/>
    </source>
</evidence>
<gene>
    <name evidence="3" type="ORF">LABF125_16810</name>
    <name evidence="2" type="ORF">LABF186_16820</name>
</gene>
<evidence type="ECO:0000313" key="5">
    <source>
        <dbReference type="Proteomes" id="UP001346800"/>
    </source>
</evidence>
<accession>A0ABD0C5K4</accession>
<dbReference type="PANTHER" id="PTHR30419">
    <property type="entry name" value="HTH-TYPE TRANSCRIPTIONAL REGULATOR YBHD"/>
    <property type="match status" value="1"/>
</dbReference>
<evidence type="ECO:0000313" key="4">
    <source>
        <dbReference type="Proteomes" id="UP001332503"/>
    </source>
</evidence>
<organism evidence="2 5">
    <name type="scientific">Lactobacillus amylovorus subsp. animalium</name>
    <dbReference type="NCBI Taxonomy" id="3378536"/>
    <lineage>
        <taxon>Bacteria</taxon>
        <taxon>Bacillati</taxon>
        <taxon>Bacillota</taxon>
        <taxon>Bacilli</taxon>
        <taxon>Lactobacillales</taxon>
        <taxon>Lactobacillaceae</taxon>
        <taxon>Lactobacillus</taxon>
    </lineage>
</organism>
<dbReference type="Proteomes" id="UP001332503">
    <property type="component" value="Unassembled WGS sequence"/>
</dbReference>
<dbReference type="SUPFAM" id="SSF53850">
    <property type="entry name" value="Periplasmic binding protein-like II"/>
    <property type="match status" value="1"/>
</dbReference>
<dbReference type="EMBL" id="BTFQ01000070">
    <property type="protein sequence ID" value="GMM14565.1"/>
    <property type="molecule type" value="Genomic_DNA"/>
</dbReference>
<evidence type="ECO:0000313" key="2">
    <source>
        <dbReference type="EMBL" id="GMM14565.1"/>
    </source>
</evidence>
<dbReference type="EMBL" id="BTFR01000031">
    <property type="protein sequence ID" value="GMM16547.1"/>
    <property type="molecule type" value="Genomic_DNA"/>
</dbReference>
<dbReference type="InterPro" id="IPR005119">
    <property type="entry name" value="LysR_subst-bd"/>
</dbReference>
<dbReference type="Gene3D" id="3.40.190.290">
    <property type="match status" value="1"/>
</dbReference>
<evidence type="ECO:0000259" key="1">
    <source>
        <dbReference type="Pfam" id="PF03466"/>
    </source>
</evidence>
<dbReference type="Pfam" id="PF03466">
    <property type="entry name" value="LysR_substrate"/>
    <property type="match status" value="1"/>
</dbReference>
<protein>
    <submittedName>
        <fullName evidence="2">LysR family transcriptional regulator</fullName>
    </submittedName>
</protein>
<keyword evidence="4" id="KW-1185">Reference proteome</keyword>
<dbReference type="InterPro" id="IPR050950">
    <property type="entry name" value="HTH-type_LysR_regulators"/>
</dbReference>
<name>A0ABD0C5K4_LACAM</name>
<dbReference type="Proteomes" id="UP001346800">
    <property type="component" value="Unassembled WGS sequence"/>
</dbReference>